<accession>A0A7S2ECS2</accession>
<organism evidence="2">
    <name type="scientific">Trieres chinensis</name>
    <name type="common">Marine centric diatom</name>
    <name type="synonym">Odontella sinensis</name>
    <dbReference type="NCBI Taxonomy" id="1514140"/>
    <lineage>
        <taxon>Eukaryota</taxon>
        <taxon>Sar</taxon>
        <taxon>Stramenopiles</taxon>
        <taxon>Ochrophyta</taxon>
        <taxon>Bacillariophyta</taxon>
        <taxon>Mediophyceae</taxon>
        <taxon>Biddulphiophycidae</taxon>
        <taxon>Eupodiscales</taxon>
        <taxon>Parodontellaceae</taxon>
        <taxon>Trieres</taxon>
    </lineage>
</organism>
<proteinExistence type="predicted"/>
<keyword evidence="1" id="KW-0472">Membrane</keyword>
<feature type="transmembrane region" description="Helical" evidence="1">
    <location>
        <begin position="70"/>
        <end position="90"/>
    </location>
</feature>
<keyword evidence="1" id="KW-1133">Transmembrane helix</keyword>
<sequence length="325" mass="35755">MGPCVPTERMQTGRLQISERHCAGMKILLIASLVNVALQACPCAADDGDDHDTVLGVVQFTLTSTSYVTLILWALLLSLVGWIAVLYPFVFCPKFDATVRDYTSRGVKCPGKILSVRKGRVFNPLRYCLPTRYNCYVTVEYSGRKKELAVDESVMKRLSERDSDSIDVYMLPEYPQSGILDEQYQGHEVTTDSKVMYALAAILLLGLGAWTSLVSTADEITDSPGEWKVWIILLGHLAAFGVAYSACNFVHSIRVEALLFGSADDDGLQEYADTHHLANRGCSRSVVELKETRSVGTTTTALADSKDEVSDTNDVEEAKAYQALT</sequence>
<evidence type="ECO:0000256" key="1">
    <source>
        <dbReference type="SAM" id="Phobius"/>
    </source>
</evidence>
<protein>
    <submittedName>
        <fullName evidence="2">Uncharacterized protein</fullName>
    </submittedName>
</protein>
<feature type="transmembrane region" description="Helical" evidence="1">
    <location>
        <begin position="229"/>
        <end position="250"/>
    </location>
</feature>
<evidence type="ECO:0000313" key="2">
    <source>
        <dbReference type="EMBL" id="CAD9327869.1"/>
    </source>
</evidence>
<dbReference type="EMBL" id="HBGO01007839">
    <property type="protein sequence ID" value="CAD9327869.1"/>
    <property type="molecule type" value="Transcribed_RNA"/>
</dbReference>
<name>A0A7S2ECS2_TRICV</name>
<keyword evidence="1" id="KW-0812">Transmembrane</keyword>
<dbReference type="AlphaFoldDB" id="A0A7S2ECS2"/>
<gene>
    <name evidence="2" type="ORF">OSIN01602_LOCUS4431</name>
</gene>
<reference evidence="2" key="1">
    <citation type="submission" date="2021-01" db="EMBL/GenBank/DDBJ databases">
        <authorList>
            <person name="Corre E."/>
            <person name="Pelletier E."/>
            <person name="Niang G."/>
            <person name="Scheremetjew M."/>
            <person name="Finn R."/>
            <person name="Kale V."/>
            <person name="Holt S."/>
            <person name="Cochrane G."/>
            <person name="Meng A."/>
            <person name="Brown T."/>
            <person name="Cohen L."/>
        </authorList>
    </citation>
    <scope>NUCLEOTIDE SEQUENCE</scope>
    <source>
        <strain evidence="2">Grunow 1884</strain>
    </source>
</reference>
<feature type="transmembrane region" description="Helical" evidence="1">
    <location>
        <begin position="195"/>
        <end position="217"/>
    </location>
</feature>